<dbReference type="RefSeq" id="WP_046366475.1">
    <property type="nucleotide sequence ID" value="NZ_CALTXN010000075.1"/>
</dbReference>
<proteinExistence type="predicted"/>
<keyword evidence="2" id="KW-0732">Signal</keyword>
<dbReference type="SUPFAM" id="SSF55486">
    <property type="entry name" value="Metalloproteases ('zincins'), catalytic domain"/>
    <property type="match status" value="1"/>
</dbReference>
<dbReference type="EMBL" id="LAUZ02000155">
    <property type="protein sequence ID" value="KKE98559.1"/>
    <property type="molecule type" value="Genomic_DNA"/>
</dbReference>
<dbReference type="PATRIC" id="fig|1807.13.peg.6129"/>
<feature type="chain" id="PRO_5039585988" description="Peptidase" evidence="2">
    <location>
        <begin position="30"/>
        <end position="505"/>
    </location>
</feature>
<evidence type="ECO:0008006" key="5">
    <source>
        <dbReference type="Google" id="ProtNLM"/>
    </source>
</evidence>
<gene>
    <name evidence="3" type="ORF">WN67_28620</name>
</gene>
<dbReference type="Proteomes" id="UP000034150">
    <property type="component" value="Unassembled WGS sequence"/>
</dbReference>
<keyword evidence="4" id="KW-1185">Reference proteome</keyword>
<name>A0A0M2JUN0_9MYCO</name>
<evidence type="ECO:0000313" key="3">
    <source>
        <dbReference type="EMBL" id="KKE98559.1"/>
    </source>
</evidence>
<protein>
    <recommendedName>
        <fullName evidence="5">Peptidase</fullName>
    </recommendedName>
</protein>
<evidence type="ECO:0000256" key="1">
    <source>
        <dbReference type="SAM" id="MobiDB-lite"/>
    </source>
</evidence>
<comment type="caution">
    <text evidence="3">The sequence shown here is derived from an EMBL/GenBank/DDBJ whole genome shotgun (WGS) entry which is preliminary data.</text>
</comment>
<sequence length="505" mass="53380">MSQTFRPVRPPARLVTVVVAALAVLLTVAGCTGDTVTGQAKSNLWDPDNVGGLPLTDGPSGLRADAGDPAGDVAYTNNGPEDRLAMLAVDDLTDYWKDHFDTDLDGTFRPVDHYASYDSRDPNGPELCGENGFQSPNAFFCYPMDLMAWDRGVLIPTGRKYFGDASIAGLIAHEYGHAVQRMAHLTDRSTPTLVAEQQADCFGGTYLRWVAEGKSTRFELNTGEGLTKVLAGVIAVRDPVWDEEHAEMVTEGHGTALDRVTAVQRGFVEGIGACARIDLDEIDARRGDLPILLQSDPAGAPQSGDIPLDAATMKVLTTQLATQFALDPAPAVSMTAPAAPCPDAQPTLGASYCPTSNTITLDLAALQRLGAAADLEQGVLVQGDNTAMSLVVSRYMLALQHQHGAKLDDATASLRTACLTGYAERHMVDPKEMPKGDSITLSAGDMDEAVAGLLNNGLAASDVNGQTVPAGFARVSAFRAGLLDDSPDACFTRFPSPTTETKTNG</sequence>
<reference evidence="3 4" key="1">
    <citation type="journal article" date="2015" name="Genome Announc.">
        <title>Draft Genome Sequence of Mycobacterium obuense Strain UC1, Isolated from Patient Sputum.</title>
        <authorList>
            <person name="Greninger A.L."/>
            <person name="Cunningham G."/>
            <person name="Hsu E.D."/>
            <person name="Yu J.M."/>
            <person name="Chiu C.Y."/>
            <person name="Miller S."/>
        </authorList>
    </citation>
    <scope>NUCLEOTIDE SEQUENCE [LARGE SCALE GENOMIC DNA]</scope>
    <source>
        <strain evidence="3 4">UC1</strain>
    </source>
</reference>
<evidence type="ECO:0000313" key="4">
    <source>
        <dbReference type="Proteomes" id="UP000034150"/>
    </source>
</evidence>
<dbReference type="PROSITE" id="PS51257">
    <property type="entry name" value="PROKAR_LIPOPROTEIN"/>
    <property type="match status" value="1"/>
</dbReference>
<dbReference type="AlphaFoldDB" id="A0A0M2JUN0"/>
<evidence type="ECO:0000256" key="2">
    <source>
        <dbReference type="SAM" id="SignalP"/>
    </source>
</evidence>
<accession>A0A0M2JUN0</accession>
<dbReference type="OrthoDB" id="5168289at2"/>
<feature type="region of interest" description="Disordered" evidence="1">
    <location>
        <begin position="47"/>
        <end position="75"/>
    </location>
</feature>
<feature type="signal peptide" evidence="2">
    <location>
        <begin position="1"/>
        <end position="29"/>
    </location>
</feature>
<organism evidence="3 4">
    <name type="scientific">Mycolicibacterium obuense</name>
    <dbReference type="NCBI Taxonomy" id="1807"/>
    <lineage>
        <taxon>Bacteria</taxon>
        <taxon>Bacillati</taxon>
        <taxon>Actinomycetota</taxon>
        <taxon>Actinomycetes</taxon>
        <taxon>Mycobacteriales</taxon>
        <taxon>Mycobacteriaceae</taxon>
        <taxon>Mycolicibacterium</taxon>
    </lineage>
</organism>